<dbReference type="FunCoup" id="A0A1Y2BGP4">
    <property type="interactions" value="25"/>
</dbReference>
<dbReference type="SFLD" id="SFLDG01129">
    <property type="entry name" value="C1.5:_HAD__Beta-PGM__Phosphata"/>
    <property type="match status" value="1"/>
</dbReference>
<dbReference type="PANTHER" id="PTHR18901:SF38">
    <property type="entry name" value="PSEUDOURIDINE-5'-PHOSPHATASE"/>
    <property type="match status" value="1"/>
</dbReference>
<protein>
    <submittedName>
        <fullName evidence="1">HAD-like domain-containing protein</fullName>
    </submittedName>
</protein>
<keyword evidence="2" id="KW-1185">Reference proteome</keyword>
<name>A0A1Y2BGP4_9TREE</name>
<gene>
    <name evidence="1" type="ORF">BCR39DRAFT_518014</name>
</gene>
<dbReference type="PANTHER" id="PTHR18901">
    <property type="entry name" value="2-DEOXYGLUCOSE-6-PHOSPHATE PHOSPHATASE 2"/>
    <property type="match status" value="1"/>
</dbReference>
<dbReference type="FunFam" id="1.10.150.240:FF:000001">
    <property type="entry name" value="Haloacid dehalogenase-like hydrolase domain"/>
    <property type="match status" value="1"/>
</dbReference>
<dbReference type="InParanoid" id="A0A1Y2BGP4"/>
<sequence length="255" mass="27912">MPAEARPKVEYAIFDLDGLLGDSESILSYTTNTILSRYGHRMTWEIKSGLMGKTQRPATEYLFSHFPDLEGKLTIDEFLKERNEMQEALFRKVSPMKGAVSLVTGLYQAGVPIALATGSNNYNLALKTSHLPDMFKCFPPTRILTADSPEVAPGRGKPLPDIFLAAARSLGRDVGTADECTPEQAAERRKGIVFEDAVPGVNAGVAAGMNVIWVPDPELRALAPDNDYGAAQILNSLDEFKSEEWGLAPIHFEKV</sequence>
<dbReference type="Pfam" id="PF00702">
    <property type="entry name" value="Hydrolase"/>
    <property type="match status" value="1"/>
</dbReference>
<reference evidence="1 2" key="1">
    <citation type="submission" date="2016-07" db="EMBL/GenBank/DDBJ databases">
        <title>Pervasive Adenine N6-methylation of Active Genes in Fungi.</title>
        <authorList>
            <consortium name="DOE Joint Genome Institute"/>
            <person name="Mondo S.J."/>
            <person name="Dannebaum R.O."/>
            <person name="Kuo R.C."/>
            <person name="Labutti K."/>
            <person name="Haridas S."/>
            <person name="Kuo A."/>
            <person name="Salamov A."/>
            <person name="Ahrendt S.R."/>
            <person name="Lipzen A."/>
            <person name="Sullivan W."/>
            <person name="Andreopoulos W.B."/>
            <person name="Clum A."/>
            <person name="Lindquist E."/>
            <person name="Daum C."/>
            <person name="Ramamoorthy G.K."/>
            <person name="Gryganskyi A."/>
            <person name="Culley D."/>
            <person name="Magnuson J.K."/>
            <person name="James T.Y."/>
            <person name="O'Malley M.A."/>
            <person name="Stajich J.E."/>
            <person name="Spatafora J.W."/>
            <person name="Visel A."/>
            <person name="Grigoriev I.V."/>
        </authorList>
    </citation>
    <scope>NUCLEOTIDE SEQUENCE [LARGE SCALE GENOMIC DNA]</scope>
    <source>
        <strain evidence="1 2">68-887.2</strain>
    </source>
</reference>
<dbReference type="GO" id="GO:0016791">
    <property type="term" value="F:phosphatase activity"/>
    <property type="evidence" value="ECO:0007669"/>
    <property type="project" value="TreeGrafter"/>
</dbReference>
<dbReference type="EMBL" id="MCFC01000004">
    <property type="protein sequence ID" value="ORY33981.1"/>
    <property type="molecule type" value="Genomic_DNA"/>
</dbReference>
<dbReference type="Gene3D" id="3.40.50.1000">
    <property type="entry name" value="HAD superfamily/HAD-like"/>
    <property type="match status" value="1"/>
</dbReference>
<organism evidence="1 2">
    <name type="scientific">Naematelia encephala</name>
    <dbReference type="NCBI Taxonomy" id="71784"/>
    <lineage>
        <taxon>Eukaryota</taxon>
        <taxon>Fungi</taxon>
        <taxon>Dikarya</taxon>
        <taxon>Basidiomycota</taxon>
        <taxon>Agaricomycotina</taxon>
        <taxon>Tremellomycetes</taxon>
        <taxon>Tremellales</taxon>
        <taxon>Naemateliaceae</taxon>
        <taxon>Naematelia</taxon>
    </lineage>
</organism>
<evidence type="ECO:0000313" key="2">
    <source>
        <dbReference type="Proteomes" id="UP000193986"/>
    </source>
</evidence>
<dbReference type="InterPro" id="IPR023214">
    <property type="entry name" value="HAD_sf"/>
</dbReference>
<evidence type="ECO:0000313" key="1">
    <source>
        <dbReference type="EMBL" id="ORY33981.1"/>
    </source>
</evidence>
<proteinExistence type="predicted"/>
<dbReference type="SUPFAM" id="SSF56784">
    <property type="entry name" value="HAD-like"/>
    <property type="match status" value="1"/>
</dbReference>
<dbReference type="STRING" id="71784.A0A1Y2BGP4"/>
<dbReference type="SFLD" id="SFLDS00003">
    <property type="entry name" value="Haloacid_Dehalogenase"/>
    <property type="match status" value="1"/>
</dbReference>
<dbReference type="InterPro" id="IPR036412">
    <property type="entry name" value="HAD-like_sf"/>
</dbReference>
<accession>A0A1Y2BGP4</accession>
<comment type="caution">
    <text evidence="1">The sequence shown here is derived from an EMBL/GenBank/DDBJ whole genome shotgun (WGS) entry which is preliminary data.</text>
</comment>
<dbReference type="Gene3D" id="1.10.150.240">
    <property type="entry name" value="Putative phosphatase, domain 2"/>
    <property type="match status" value="1"/>
</dbReference>
<dbReference type="Proteomes" id="UP000193986">
    <property type="component" value="Unassembled WGS sequence"/>
</dbReference>
<dbReference type="AlphaFoldDB" id="A0A1Y2BGP4"/>
<dbReference type="OrthoDB" id="40579at2759"/>
<dbReference type="InterPro" id="IPR023198">
    <property type="entry name" value="PGP-like_dom2"/>
</dbReference>